<dbReference type="RefSeq" id="WP_188725346.1">
    <property type="nucleotide sequence ID" value="NZ_BMJD01000022.1"/>
</dbReference>
<dbReference type="Proteomes" id="UP000621492">
    <property type="component" value="Unassembled WGS sequence"/>
</dbReference>
<dbReference type="Gene3D" id="1.20.1250.20">
    <property type="entry name" value="MFS general substrate transporter like domains"/>
    <property type="match status" value="1"/>
</dbReference>
<keyword evidence="10" id="KW-1185">Reference proteome</keyword>
<feature type="transmembrane region" description="Helical" evidence="7">
    <location>
        <begin position="256"/>
        <end position="279"/>
    </location>
</feature>
<feature type="transmembrane region" description="Helical" evidence="7">
    <location>
        <begin position="360"/>
        <end position="380"/>
    </location>
</feature>
<feature type="transmembrane region" description="Helical" evidence="7">
    <location>
        <begin position="291"/>
        <end position="309"/>
    </location>
</feature>
<feature type="domain" description="Major facilitator superfamily (MFS) profile" evidence="8">
    <location>
        <begin position="182"/>
        <end position="429"/>
    </location>
</feature>
<gene>
    <name evidence="9" type="ORF">GCM10011409_26890</name>
</gene>
<protein>
    <submittedName>
        <fullName evidence="9">MFS transporter</fullName>
    </submittedName>
</protein>
<keyword evidence="5 7" id="KW-1133">Transmembrane helix</keyword>
<evidence type="ECO:0000256" key="4">
    <source>
        <dbReference type="ARBA" id="ARBA00022692"/>
    </source>
</evidence>
<feature type="transmembrane region" description="Helical" evidence="7">
    <location>
        <begin position="79"/>
        <end position="102"/>
    </location>
</feature>
<dbReference type="GO" id="GO:0022857">
    <property type="term" value="F:transmembrane transporter activity"/>
    <property type="evidence" value="ECO:0007669"/>
    <property type="project" value="InterPro"/>
</dbReference>
<evidence type="ECO:0000256" key="1">
    <source>
        <dbReference type="ARBA" id="ARBA00004651"/>
    </source>
</evidence>
<accession>A0A9W5TYM1</accession>
<comment type="caution">
    <text evidence="9">The sequence shown here is derived from an EMBL/GenBank/DDBJ whole genome shotgun (WGS) entry which is preliminary data.</text>
</comment>
<feature type="transmembrane region" description="Helical" evidence="7">
    <location>
        <begin position="315"/>
        <end position="339"/>
    </location>
</feature>
<keyword evidence="4 7" id="KW-0812">Transmembrane</keyword>
<evidence type="ECO:0000256" key="3">
    <source>
        <dbReference type="ARBA" id="ARBA00022475"/>
    </source>
</evidence>
<dbReference type="EMBL" id="BMJD01000022">
    <property type="protein sequence ID" value="GGB47995.1"/>
    <property type="molecule type" value="Genomic_DNA"/>
</dbReference>
<dbReference type="InterPro" id="IPR036259">
    <property type="entry name" value="MFS_trans_sf"/>
</dbReference>
<dbReference type="Pfam" id="PF05977">
    <property type="entry name" value="MFS_3"/>
    <property type="match status" value="1"/>
</dbReference>
<dbReference type="SUPFAM" id="SSF103473">
    <property type="entry name" value="MFS general substrate transporter"/>
    <property type="match status" value="1"/>
</dbReference>
<keyword evidence="3" id="KW-1003">Cell membrane</keyword>
<dbReference type="InterPro" id="IPR010290">
    <property type="entry name" value="TM_effector"/>
</dbReference>
<evidence type="ECO:0000256" key="6">
    <source>
        <dbReference type="ARBA" id="ARBA00023136"/>
    </source>
</evidence>
<feature type="transmembrane region" description="Helical" evidence="7">
    <location>
        <begin position="108"/>
        <end position="131"/>
    </location>
</feature>
<dbReference type="CDD" id="cd06173">
    <property type="entry name" value="MFS_MefA_like"/>
    <property type="match status" value="1"/>
</dbReference>
<proteinExistence type="predicted"/>
<feature type="transmembrane region" description="Helical" evidence="7">
    <location>
        <begin position="21"/>
        <end position="45"/>
    </location>
</feature>
<evidence type="ECO:0000256" key="2">
    <source>
        <dbReference type="ARBA" id="ARBA00022448"/>
    </source>
</evidence>
<evidence type="ECO:0000313" key="10">
    <source>
        <dbReference type="Proteomes" id="UP000621492"/>
    </source>
</evidence>
<feature type="transmembrane region" description="Helical" evidence="7">
    <location>
        <begin position="176"/>
        <end position="194"/>
    </location>
</feature>
<feature type="transmembrane region" description="Helical" evidence="7">
    <location>
        <begin position="232"/>
        <end position="250"/>
    </location>
</feature>
<dbReference type="GO" id="GO:0005886">
    <property type="term" value="C:plasma membrane"/>
    <property type="evidence" value="ECO:0007669"/>
    <property type="project" value="UniProtKB-SubCell"/>
</dbReference>
<keyword evidence="6 7" id="KW-0472">Membrane</keyword>
<dbReference type="PANTHER" id="PTHR23513:SF6">
    <property type="entry name" value="MAJOR FACILITATOR SUPERFAMILY ASSOCIATED DOMAIN-CONTAINING PROTEIN"/>
    <property type="match status" value="1"/>
</dbReference>
<sequence length="429" mass="46784">MKKKMGELWKHADFMKFWTGETLAMFGSTIAAFVFPLVAAITLSATPMQMGLLNAAQFAPFLLVTLFAGVWIDRVRRKPLMIIANLLRGCLYLSIPLSYYFGILQIEGLYIIAFFIGTLTVLFDVSYQSFLPSLVTRDSLVEANSKLEMSRSVAQISGPGIGGGLVSLIAAPFAMLIHSVTLFISAFFLIFIRSKETAPIKHQKVTPIFTDIKKGLQFVLSNKYIRAISGEAATYNFFNQITWAVVILYITRELEIGPTLLGVIMATSSIGAIIGSLIANYLAQRFKIGRTILWTMVIACSSPLLIPIATGPIYISAPILIISFFFGGMGVVISNIHVISMRQTVTPDRMLGKMNASYRFLVTGVAPLGALLGGALGTIIGLRLTLVVGGLGSIVAVLWVLFSPVPSVETLKEEELKNKESFEKVTSSK</sequence>
<reference evidence="9" key="1">
    <citation type="journal article" date="2014" name="Int. J. Syst. Evol. Microbiol.">
        <title>Complete genome sequence of Corynebacterium casei LMG S-19264T (=DSM 44701T), isolated from a smear-ripened cheese.</title>
        <authorList>
            <consortium name="US DOE Joint Genome Institute (JGI-PGF)"/>
            <person name="Walter F."/>
            <person name="Albersmeier A."/>
            <person name="Kalinowski J."/>
            <person name="Ruckert C."/>
        </authorList>
    </citation>
    <scope>NUCLEOTIDE SEQUENCE</scope>
    <source>
        <strain evidence="9">CGMCC 1.15454</strain>
    </source>
</reference>
<evidence type="ECO:0000256" key="7">
    <source>
        <dbReference type="SAM" id="Phobius"/>
    </source>
</evidence>
<evidence type="ECO:0000259" key="8">
    <source>
        <dbReference type="PROSITE" id="PS50850"/>
    </source>
</evidence>
<dbReference type="PANTHER" id="PTHR23513">
    <property type="entry name" value="INTEGRAL MEMBRANE EFFLUX PROTEIN-RELATED"/>
    <property type="match status" value="1"/>
</dbReference>
<comment type="subcellular location">
    <subcellularLocation>
        <location evidence="1">Cell membrane</location>
        <topology evidence="1">Multi-pass membrane protein</topology>
    </subcellularLocation>
</comment>
<dbReference type="InterPro" id="IPR020846">
    <property type="entry name" value="MFS_dom"/>
</dbReference>
<keyword evidence="2" id="KW-0813">Transport</keyword>
<dbReference type="PROSITE" id="PS50850">
    <property type="entry name" value="MFS"/>
    <property type="match status" value="1"/>
</dbReference>
<evidence type="ECO:0000256" key="5">
    <source>
        <dbReference type="ARBA" id="ARBA00022989"/>
    </source>
</evidence>
<organism evidence="9 10">
    <name type="scientific">Lentibacillus populi</name>
    <dbReference type="NCBI Taxonomy" id="1827502"/>
    <lineage>
        <taxon>Bacteria</taxon>
        <taxon>Bacillati</taxon>
        <taxon>Bacillota</taxon>
        <taxon>Bacilli</taxon>
        <taxon>Bacillales</taxon>
        <taxon>Bacillaceae</taxon>
        <taxon>Lentibacillus</taxon>
    </lineage>
</organism>
<name>A0A9W5TYM1_9BACI</name>
<dbReference type="AlphaFoldDB" id="A0A9W5TYM1"/>
<feature type="transmembrane region" description="Helical" evidence="7">
    <location>
        <begin position="386"/>
        <end position="402"/>
    </location>
</feature>
<evidence type="ECO:0000313" key="9">
    <source>
        <dbReference type="EMBL" id="GGB47995.1"/>
    </source>
</evidence>
<reference evidence="9" key="2">
    <citation type="submission" date="2020-09" db="EMBL/GenBank/DDBJ databases">
        <authorList>
            <person name="Sun Q."/>
            <person name="Zhou Y."/>
        </authorList>
    </citation>
    <scope>NUCLEOTIDE SEQUENCE</scope>
    <source>
        <strain evidence="9">CGMCC 1.15454</strain>
    </source>
</reference>
<feature type="transmembrane region" description="Helical" evidence="7">
    <location>
        <begin position="51"/>
        <end position="72"/>
    </location>
</feature>